<dbReference type="GO" id="GO:0055085">
    <property type="term" value="P:transmembrane transport"/>
    <property type="evidence" value="ECO:0007669"/>
    <property type="project" value="InterPro"/>
</dbReference>
<dbReference type="Gene3D" id="3.40.190.170">
    <property type="entry name" value="Bacterial extracellular solute-binding protein, family 7"/>
    <property type="match status" value="1"/>
</dbReference>
<dbReference type="Pfam" id="PF03480">
    <property type="entry name" value="DctP"/>
    <property type="match status" value="1"/>
</dbReference>
<evidence type="ECO:0000313" key="5">
    <source>
        <dbReference type="EMBL" id="BBL80239.1"/>
    </source>
</evidence>
<keyword evidence="3 4" id="KW-0732">Signal</keyword>
<keyword evidence="2" id="KW-0813">Transport</keyword>
<dbReference type="EMBL" id="AP019791">
    <property type="protein sequence ID" value="BBL80239.1"/>
    <property type="molecule type" value="Genomic_DNA"/>
</dbReference>
<evidence type="ECO:0000256" key="1">
    <source>
        <dbReference type="ARBA" id="ARBA00009023"/>
    </source>
</evidence>
<reference evidence="5" key="1">
    <citation type="journal article" date="2019" name="Microbiol. Resour. Announc.">
        <title>Complete Genome Sequence of Rubrobacter xylanophilus Strain AA3-22, Isolated from Arima Onsen in Japan.</title>
        <authorList>
            <person name="Tomariguchi N."/>
            <person name="Miyazaki K."/>
        </authorList>
    </citation>
    <scope>NUCLEOTIDE SEQUENCE [LARGE SCALE GENOMIC DNA]</scope>
    <source>
        <strain evidence="5">AA3-22</strain>
    </source>
</reference>
<dbReference type="PANTHER" id="PTHR33376">
    <property type="match status" value="1"/>
</dbReference>
<name>A0A510HJQ0_9ACTN</name>
<dbReference type="GO" id="GO:0015740">
    <property type="term" value="P:C4-dicarboxylate transport"/>
    <property type="evidence" value="ECO:0007669"/>
    <property type="project" value="TreeGrafter"/>
</dbReference>
<feature type="signal peptide" evidence="4">
    <location>
        <begin position="1"/>
        <end position="21"/>
    </location>
</feature>
<protein>
    <submittedName>
        <fullName evidence="5">C4-dicarboxylate ABC transporter</fullName>
    </submittedName>
</protein>
<evidence type="ECO:0000256" key="4">
    <source>
        <dbReference type="SAM" id="SignalP"/>
    </source>
</evidence>
<gene>
    <name evidence="5" type="ORF">RxyAA322_20930</name>
</gene>
<dbReference type="OrthoDB" id="9815946at2"/>
<dbReference type="RefSeq" id="WP_143528271.1">
    <property type="nucleotide sequence ID" value="NZ_AP019791.1"/>
</dbReference>
<feature type="chain" id="PRO_5039247668" evidence="4">
    <location>
        <begin position="22"/>
        <end position="345"/>
    </location>
</feature>
<evidence type="ECO:0000256" key="3">
    <source>
        <dbReference type="ARBA" id="ARBA00022729"/>
    </source>
</evidence>
<dbReference type="AlphaFoldDB" id="A0A510HJQ0"/>
<evidence type="ECO:0000313" key="6">
    <source>
        <dbReference type="Proteomes" id="UP000318065"/>
    </source>
</evidence>
<organism evidence="5 6">
    <name type="scientific">Rubrobacter xylanophilus</name>
    <dbReference type="NCBI Taxonomy" id="49319"/>
    <lineage>
        <taxon>Bacteria</taxon>
        <taxon>Bacillati</taxon>
        <taxon>Actinomycetota</taxon>
        <taxon>Rubrobacteria</taxon>
        <taxon>Rubrobacterales</taxon>
        <taxon>Rubrobacteraceae</taxon>
        <taxon>Rubrobacter</taxon>
    </lineage>
</organism>
<accession>A0A510HJQ0</accession>
<evidence type="ECO:0000256" key="2">
    <source>
        <dbReference type="ARBA" id="ARBA00022448"/>
    </source>
</evidence>
<keyword evidence="6" id="KW-1185">Reference proteome</keyword>
<dbReference type="NCBIfam" id="NF037995">
    <property type="entry name" value="TRAP_S1"/>
    <property type="match status" value="1"/>
</dbReference>
<sequence>MWRLALSLVLAAGLVVGCGGAGGGDQEEGQAVTLRLSHQWPQATTEEGDFRAVLAERFAQRVEERTGGQVKIRIYPNASLVEPTEQYKAITQGALDMSVFPLDYASGEVPQFSITLMPALVQSHAQAQNWKEAEIGRRIEQIAEENGIKILTWIWNAGGIGVRQGDPVVSPEDVDRGAVARAAGPRVEQMLRRAGYSITSMPSSEIYNAMQTGVLDVAVTSASSFCSYRIYEVTEAYTSPTENTFWFMFEPLIIGTEQFNQLTPEQQEIFEEVGAELQQFAYEASEQDDAQCEQQFRDAGVTVATMDDAAFEQWREISQPVWEDFSREVEGGQELMELARKVPAE</sequence>
<proteinExistence type="inferred from homology"/>
<dbReference type="Proteomes" id="UP000318065">
    <property type="component" value="Chromosome"/>
</dbReference>
<dbReference type="InterPro" id="IPR038404">
    <property type="entry name" value="TRAP_DctP_sf"/>
</dbReference>
<dbReference type="PANTHER" id="PTHR33376:SF7">
    <property type="entry name" value="C4-DICARBOXYLATE-BINDING PROTEIN DCTB"/>
    <property type="match status" value="1"/>
</dbReference>
<dbReference type="PROSITE" id="PS51257">
    <property type="entry name" value="PROKAR_LIPOPROTEIN"/>
    <property type="match status" value="1"/>
</dbReference>
<dbReference type="InterPro" id="IPR018389">
    <property type="entry name" value="DctP_fam"/>
</dbReference>
<comment type="similarity">
    <text evidence="1">Belongs to the bacterial solute-binding protein 7 family.</text>
</comment>